<dbReference type="InterPro" id="IPR052714">
    <property type="entry name" value="MFS_Exporter"/>
</dbReference>
<dbReference type="OrthoDB" id="5189108at2"/>
<feature type="transmembrane region" description="Helical" evidence="5">
    <location>
        <begin position="87"/>
        <end position="105"/>
    </location>
</feature>
<gene>
    <name evidence="7" type="ORF">SAMN05445756_2037</name>
</gene>
<dbReference type="EMBL" id="FYEZ01000003">
    <property type="protein sequence ID" value="SNC73581.1"/>
    <property type="molecule type" value="Genomic_DNA"/>
</dbReference>
<dbReference type="InterPro" id="IPR011701">
    <property type="entry name" value="MFS"/>
</dbReference>
<dbReference type="AlphaFoldDB" id="A0A212U667"/>
<keyword evidence="2 5" id="KW-0812">Transmembrane</keyword>
<evidence type="ECO:0000256" key="3">
    <source>
        <dbReference type="ARBA" id="ARBA00022989"/>
    </source>
</evidence>
<comment type="subcellular location">
    <subcellularLocation>
        <location evidence="1">Cell membrane</location>
        <topology evidence="1">Multi-pass membrane protein</topology>
    </subcellularLocation>
</comment>
<sequence length="423" mass="42500">MPTTVQDPARGTSRGALFTRSFVLMLVSVVGAFVNFAVLMPLVPAWAERSGLSQVAVGGTTSVMMGACVVSQLVMPWLLDRFGFVRPFVAGLVLMGAPVLALPWAQEVASIYSVQAVRGVGFGLLVVSGSALAATLAPRHLRGRAVGTYGVSIALAQIPSLPAGVPLAGAIGWPAVFWIAGLAALVVLPAAVLVRERQEEPVRLGATGLEEEAAAGRDRPWVTPAVLLLSSSLAFGAVGTFLSLGLDSARVVLLALLGVSGGQVVGRAWAGTVSDRRGVGQLLAPMSAAAAIGMACMALAMADPGQAPLGLPALLVEDGMAVLGAALLGMGFGALQNDTLVLMIDRIGPGRVGLASTVWNVGYDAGTGSGSLVVGGLAGAIGIAGGFGVLATLGLVAVPAAMVMARAEARVRAERVAHGVPGA</sequence>
<evidence type="ECO:0000313" key="7">
    <source>
        <dbReference type="EMBL" id="SNC73581.1"/>
    </source>
</evidence>
<feature type="transmembrane region" description="Helical" evidence="5">
    <location>
        <begin position="175"/>
        <end position="194"/>
    </location>
</feature>
<dbReference type="Gene3D" id="1.20.1250.20">
    <property type="entry name" value="MFS general substrate transporter like domains"/>
    <property type="match status" value="1"/>
</dbReference>
<evidence type="ECO:0000256" key="4">
    <source>
        <dbReference type="ARBA" id="ARBA00023136"/>
    </source>
</evidence>
<dbReference type="PANTHER" id="PTHR23531:SF1">
    <property type="entry name" value="QUINOLENE RESISTANCE PROTEIN NORA"/>
    <property type="match status" value="1"/>
</dbReference>
<feature type="transmembrane region" description="Helical" evidence="5">
    <location>
        <begin position="225"/>
        <end position="245"/>
    </location>
</feature>
<dbReference type="PROSITE" id="PS50850">
    <property type="entry name" value="MFS"/>
    <property type="match status" value="1"/>
</dbReference>
<reference evidence="7 8" key="1">
    <citation type="submission" date="2017-06" db="EMBL/GenBank/DDBJ databases">
        <authorList>
            <person name="Kim H.J."/>
            <person name="Triplett B.A."/>
        </authorList>
    </citation>
    <scope>NUCLEOTIDE SEQUENCE [LARGE SCALE GENOMIC DNA]</scope>
    <source>
        <strain evidence="7 8">DSM 22179</strain>
    </source>
</reference>
<evidence type="ECO:0000256" key="5">
    <source>
        <dbReference type="SAM" id="Phobius"/>
    </source>
</evidence>
<dbReference type="GO" id="GO:0022857">
    <property type="term" value="F:transmembrane transporter activity"/>
    <property type="evidence" value="ECO:0007669"/>
    <property type="project" value="InterPro"/>
</dbReference>
<dbReference type="InterPro" id="IPR036259">
    <property type="entry name" value="MFS_trans_sf"/>
</dbReference>
<dbReference type="InterPro" id="IPR020846">
    <property type="entry name" value="MFS_dom"/>
</dbReference>
<evidence type="ECO:0000256" key="1">
    <source>
        <dbReference type="ARBA" id="ARBA00004651"/>
    </source>
</evidence>
<feature type="transmembrane region" description="Helical" evidence="5">
    <location>
        <begin position="117"/>
        <end position="137"/>
    </location>
</feature>
<feature type="transmembrane region" description="Helical" evidence="5">
    <location>
        <begin position="149"/>
        <end position="169"/>
    </location>
</feature>
<evidence type="ECO:0000313" key="8">
    <source>
        <dbReference type="Proteomes" id="UP000198122"/>
    </source>
</evidence>
<feature type="domain" description="Major facilitator superfamily (MFS) profile" evidence="6">
    <location>
        <begin position="21"/>
        <end position="412"/>
    </location>
</feature>
<feature type="transmembrane region" description="Helical" evidence="5">
    <location>
        <begin position="55"/>
        <end position="75"/>
    </location>
</feature>
<accession>A0A212U667</accession>
<feature type="transmembrane region" description="Helical" evidence="5">
    <location>
        <begin position="377"/>
        <end position="405"/>
    </location>
</feature>
<keyword evidence="3 5" id="KW-1133">Transmembrane helix</keyword>
<organism evidence="7 8">
    <name type="scientific">Kytococcus aerolatus</name>
    <dbReference type="NCBI Taxonomy" id="592308"/>
    <lineage>
        <taxon>Bacteria</taxon>
        <taxon>Bacillati</taxon>
        <taxon>Actinomycetota</taxon>
        <taxon>Actinomycetes</taxon>
        <taxon>Micrococcales</taxon>
        <taxon>Kytococcaceae</taxon>
        <taxon>Kytococcus</taxon>
    </lineage>
</organism>
<keyword evidence="4 5" id="KW-0472">Membrane</keyword>
<proteinExistence type="predicted"/>
<feature type="transmembrane region" description="Helical" evidence="5">
    <location>
        <begin position="21"/>
        <end position="43"/>
    </location>
</feature>
<dbReference type="PANTHER" id="PTHR23531">
    <property type="entry name" value="QUINOLENE RESISTANCE PROTEIN NORA"/>
    <property type="match status" value="1"/>
</dbReference>
<feature type="transmembrane region" description="Helical" evidence="5">
    <location>
        <begin position="282"/>
        <end position="302"/>
    </location>
</feature>
<dbReference type="GO" id="GO:0005886">
    <property type="term" value="C:plasma membrane"/>
    <property type="evidence" value="ECO:0007669"/>
    <property type="project" value="UniProtKB-SubCell"/>
</dbReference>
<dbReference type="Pfam" id="PF07690">
    <property type="entry name" value="MFS_1"/>
    <property type="match status" value="1"/>
</dbReference>
<protein>
    <submittedName>
        <fullName evidence="7">Predicted arabinose efflux permease, MFS family</fullName>
    </submittedName>
</protein>
<dbReference type="Proteomes" id="UP000198122">
    <property type="component" value="Unassembled WGS sequence"/>
</dbReference>
<evidence type="ECO:0000259" key="6">
    <source>
        <dbReference type="PROSITE" id="PS50850"/>
    </source>
</evidence>
<feature type="transmembrane region" description="Helical" evidence="5">
    <location>
        <begin position="251"/>
        <end position="270"/>
    </location>
</feature>
<dbReference type="RefSeq" id="WP_143469610.1">
    <property type="nucleotide sequence ID" value="NZ_FYEZ01000003.1"/>
</dbReference>
<dbReference type="SUPFAM" id="SSF103473">
    <property type="entry name" value="MFS general substrate transporter"/>
    <property type="match status" value="1"/>
</dbReference>
<evidence type="ECO:0000256" key="2">
    <source>
        <dbReference type="ARBA" id="ARBA00022692"/>
    </source>
</evidence>
<keyword evidence="8" id="KW-1185">Reference proteome</keyword>
<name>A0A212U667_9MICO</name>